<feature type="compositionally biased region" description="Pro residues" evidence="1">
    <location>
        <begin position="1"/>
        <end position="11"/>
    </location>
</feature>
<accession>A0ABR1S2M4</accession>
<name>A0ABR1S2M4_9PEZI</name>
<dbReference type="Proteomes" id="UP001444661">
    <property type="component" value="Unassembled WGS sequence"/>
</dbReference>
<keyword evidence="2" id="KW-0812">Transmembrane</keyword>
<keyword evidence="2" id="KW-1133">Transmembrane helix</keyword>
<feature type="transmembrane region" description="Helical" evidence="2">
    <location>
        <begin position="79"/>
        <end position="101"/>
    </location>
</feature>
<evidence type="ECO:0000313" key="3">
    <source>
        <dbReference type="EMBL" id="KAK8024385.1"/>
    </source>
</evidence>
<gene>
    <name evidence="3" type="ORF">PG993_012451</name>
</gene>
<organism evidence="3 4">
    <name type="scientific">Apiospora rasikravindrae</name>
    <dbReference type="NCBI Taxonomy" id="990691"/>
    <lineage>
        <taxon>Eukaryota</taxon>
        <taxon>Fungi</taxon>
        <taxon>Dikarya</taxon>
        <taxon>Ascomycota</taxon>
        <taxon>Pezizomycotina</taxon>
        <taxon>Sordariomycetes</taxon>
        <taxon>Xylariomycetidae</taxon>
        <taxon>Amphisphaeriales</taxon>
        <taxon>Apiosporaceae</taxon>
        <taxon>Apiospora</taxon>
    </lineage>
</organism>
<keyword evidence="2" id="KW-0472">Membrane</keyword>
<sequence>MPPRVTGPPPVSWSLHPLREQRRPRAGPPTKVTKTTDGTAVLESPTTTSSLLEITTPASSPAPGHGGGGGLSGELKVGLGLGLGIGIPLIVLLGLGCFFLWRLWRRQRPRRGADSERRDRSGEGANTVQGFLEPTKLYEVDGRQHKGPKELQSTEIYEAEGGGGDTIKQKVQPVELGI</sequence>
<comment type="caution">
    <text evidence="3">The sequence shown here is derived from an EMBL/GenBank/DDBJ whole genome shotgun (WGS) entry which is preliminary data.</text>
</comment>
<proteinExistence type="predicted"/>
<evidence type="ECO:0000256" key="1">
    <source>
        <dbReference type="SAM" id="MobiDB-lite"/>
    </source>
</evidence>
<keyword evidence="4" id="KW-1185">Reference proteome</keyword>
<evidence type="ECO:0000256" key="2">
    <source>
        <dbReference type="SAM" id="Phobius"/>
    </source>
</evidence>
<protein>
    <submittedName>
        <fullName evidence="3">Uncharacterized protein</fullName>
    </submittedName>
</protein>
<reference evidence="3 4" key="1">
    <citation type="submission" date="2023-01" db="EMBL/GenBank/DDBJ databases">
        <title>Analysis of 21 Apiospora genomes using comparative genomics revels a genus with tremendous synthesis potential of carbohydrate active enzymes and secondary metabolites.</title>
        <authorList>
            <person name="Sorensen T."/>
        </authorList>
    </citation>
    <scope>NUCLEOTIDE SEQUENCE [LARGE SCALE GENOMIC DNA]</scope>
    <source>
        <strain evidence="3 4">CBS 33761</strain>
    </source>
</reference>
<feature type="region of interest" description="Disordered" evidence="1">
    <location>
        <begin position="1"/>
        <end position="39"/>
    </location>
</feature>
<dbReference type="EMBL" id="JAQQWK010000011">
    <property type="protein sequence ID" value="KAK8024385.1"/>
    <property type="molecule type" value="Genomic_DNA"/>
</dbReference>
<evidence type="ECO:0000313" key="4">
    <source>
        <dbReference type="Proteomes" id="UP001444661"/>
    </source>
</evidence>